<dbReference type="EMBL" id="JACMSC010000009">
    <property type="protein sequence ID" value="KAG6507868.1"/>
    <property type="molecule type" value="Genomic_DNA"/>
</dbReference>
<dbReference type="Proteomes" id="UP000734854">
    <property type="component" value="Unassembled WGS sequence"/>
</dbReference>
<dbReference type="PANTHER" id="PTHR10334">
    <property type="entry name" value="CYSTEINE-RICH SECRETORY PROTEIN-RELATED"/>
    <property type="match status" value="1"/>
</dbReference>
<keyword evidence="4" id="KW-1185">Reference proteome</keyword>
<evidence type="ECO:0000313" key="4">
    <source>
        <dbReference type="Proteomes" id="UP000734854"/>
    </source>
</evidence>
<gene>
    <name evidence="3" type="ORF">ZIOFF_033221</name>
</gene>
<reference evidence="3 4" key="1">
    <citation type="submission" date="2020-08" db="EMBL/GenBank/DDBJ databases">
        <title>Plant Genome Project.</title>
        <authorList>
            <person name="Zhang R.-G."/>
        </authorList>
    </citation>
    <scope>NUCLEOTIDE SEQUENCE [LARGE SCALE GENOMIC DNA]</scope>
    <source>
        <tissue evidence="3">Rhizome</tissue>
    </source>
</reference>
<sequence>MAASSLLLTAFFAVSFLNVLASFANAGMVSPAVAVAQFLAAHNGPRQAVGVPPLTWNTTLAQFAKSYAAQRRGDCALVHSPGYAYGENIFWGQGRRWSIPNAVAKWSDERSRYHYDTNSCDQGADCTHYTQMVWRTTESMGCAKIICRNGDTFIVCEYYPPGNYIGARPY</sequence>
<dbReference type="InterPro" id="IPR001283">
    <property type="entry name" value="CRISP-related"/>
</dbReference>
<dbReference type="CDD" id="cd05381">
    <property type="entry name" value="CAP_PR-1"/>
    <property type="match status" value="1"/>
</dbReference>
<dbReference type="OrthoDB" id="337038at2759"/>
<evidence type="ECO:0000256" key="1">
    <source>
        <dbReference type="SAM" id="SignalP"/>
    </source>
</evidence>
<comment type="caution">
    <text evidence="3">The sequence shown here is derived from an EMBL/GenBank/DDBJ whole genome shotgun (WGS) entry which is preliminary data.</text>
</comment>
<dbReference type="FunFam" id="3.40.33.10:FF:000004">
    <property type="entry name" value="CAP, cysteine-rich secretory protein, antigen 5"/>
    <property type="match status" value="1"/>
</dbReference>
<accession>A0A8J5GWQ6</accession>
<feature type="chain" id="PRO_5035197676" description="SCP domain-containing protein" evidence="1">
    <location>
        <begin position="27"/>
        <end position="170"/>
    </location>
</feature>
<protein>
    <recommendedName>
        <fullName evidence="2">SCP domain-containing protein</fullName>
    </recommendedName>
</protein>
<dbReference type="AlphaFoldDB" id="A0A8J5GWQ6"/>
<name>A0A8J5GWQ6_ZINOF</name>
<organism evidence="3 4">
    <name type="scientific">Zingiber officinale</name>
    <name type="common">Ginger</name>
    <name type="synonym">Amomum zingiber</name>
    <dbReference type="NCBI Taxonomy" id="94328"/>
    <lineage>
        <taxon>Eukaryota</taxon>
        <taxon>Viridiplantae</taxon>
        <taxon>Streptophyta</taxon>
        <taxon>Embryophyta</taxon>
        <taxon>Tracheophyta</taxon>
        <taxon>Spermatophyta</taxon>
        <taxon>Magnoliopsida</taxon>
        <taxon>Liliopsida</taxon>
        <taxon>Zingiberales</taxon>
        <taxon>Zingiberaceae</taxon>
        <taxon>Zingiber</taxon>
    </lineage>
</organism>
<keyword evidence="1" id="KW-0732">Signal</keyword>
<dbReference type="InterPro" id="IPR014044">
    <property type="entry name" value="CAP_dom"/>
</dbReference>
<evidence type="ECO:0000313" key="3">
    <source>
        <dbReference type="EMBL" id="KAG6507868.1"/>
    </source>
</evidence>
<feature type="signal peptide" evidence="1">
    <location>
        <begin position="1"/>
        <end position="26"/>
    </location>
</feature>
<dbReference type="SMART" id="SM00198">
    <property type="entry name" value="SCP"/>
    <property type="match status" value="1"/>
</dbReference>
<evidence type="ECO:0000259" key="2">
    <source>
        <dbReference type="SMART" id="SM00198"/>
    </source>
</evidence>
<dbReference type="Pfam" id="PF00188">
    <property type="entry name" value="CAP"/>
    <property type="match status" value="1"/>
</dbReference>
<proteinExistence type="predicted"/>
<feature type="domain" description="SCP" evidence="2">
    <location>
        <begin position="33"/>
        <end position="166"/>
    </location>
</feature>